<gene>
    <name evidence="3" type="ORF">BHK69_22705</name>
</gene>
<keyword evidence="1" id="KW-0560">Oxidoreductase</keyword>
<evidence type="ECO:0000313" key="4">
    <source>
        <dbReference type="Proteomes" id="UP000094969"/>
    </source>
</evidence>
<keyword evidence="4" id="KW-1185">Reference proteome</keyword>
<dbReference type="GO" id="GO:0016491">
    <property type="term" value="F:oxidoreductase activity"/>
    <property type="evidence" value="ECO:0007669"/>
    <property type="project" value="UniProtKB-KW"/>
</dbReference>
<dbReference type="EMBL" id="CP017147">
    <property type="protein sequence ID" value="AOO82869.1"/>
    <property type="molecule type" value="Genomic_DNA"/>
</dbReference>
<dbReference type="GO" id="GO:0005737">
    <property type="term" value="C:cytoplasm"/>
    <property type="evidence" value="ECO:0007669"/>
    <property type="project" value="TreeGrafter"/>
</dbReference>
<proteinExistence type="predicted"/>
<dbReference type="InterPro" id="IPR036188">
    <property type="entry name" value="FAD/NAD-bd_sf"/>
</dbReference>
<feature type="domain" description="FAD dependent oxidoreductase" evidence="2">
    <location>
        <begin position="39"/>
        <end position="392"/>
    </location>
</feature>
<accession>A0A1D7U661</accession>
<dbReference type="OrthoDB" id="9814969at2"/>
<dbReference type="SUPFAM" id="SSF51905">
    <property type="entry name" value="FAD/NAD(P)-binding domain"/>
    <property type="match status" value="1"/>
</dbReference>
<name>A0A1D7U661_9HYPH</name>
<dbReference type="PANTHER" id="PTHR13847:SF281">
    <property type="entry name" value="FAD DEPENDENT OXIDOREDUCTASE DOMAIN-CONTAINING PROTEIN"/>
    <property type="match status" value="1"/>
</dbReference>
<dbReference type="InterPro" id="IPR006076">
    <property type="entry name" value="FAD-dep_OxRdtase"/>
</dbReference>
<organism evidence="3 4">
    <name type="scientific">Bosea vaviloviae</name>
    <dbReference type="NCBI Taxonomy" id="1526658"/>
    <lineage>
        <taxon>Bacteria</taxon>
        <taxon>Pseudomonadati</taxon>
        <taxon>Pseudomonadota</taxon>
        <taxon>Alphaproteobacteria</taxon>
        <taxon>Hyphomicrobiales</taxon>
        <taxon>Boseaceae</taxon>
        <taxon>Bosea</taxon>
    </lineage>
</organism>
<evidence type="ECO:0000259" key="2">
    <source>
        <dbReference type="Pfam" id="PF01266"/>
    </source>
</evidence>
<dbReference type="KEGG" id="bvv:BHK69_22705"/>
<dbReference type="AlphaFoldDB" id="A0A1D7U661"/>
<dbReference type="PANTHER" id="PTHR13847">
    <property type="entry name" value="SARCOSINE DEHYDROGENASE-RELATED"/>
    <property type="match status" value="1"/>
</dbReference>
<dbReference type="Gene3D" id="3.30.9.10">
    <property type="entry name" value="D-Amino Acid Oxidase, subunit A, domain 2"/>
    <property type="match status" value="1"/>
</dbReference>
<sequence>MARLTGSFFAADAVDTPYWWEAAKPEPVAEGDIPAQVEVAVIGGGFTGLNAALTLAKAGKQVAVFEAEAPGWGASSRNGGLLGPGWAFFDSGMAHGPQTARAIVEESFRSLQHVKDVVAREQIDCDLKVVGYFRGAMTPRIYDGLGRYIDRIKAVMPCDAYMVARAEQHGEVGTDLYHGGIAMPGYCGIHPARYVQGLAQAAERAGAAVFSHARVSDLAAQSGGFGFTVRGRKVVAKQVLIATNGYTGALSTYLQRRIIPVASGIIATEALPADVMDRLMPKRRMLAGSQRVVTYYRPSPDGTRIIFGGRVLNTKPDEAVSLANATYLRGLLLRVFPELETRKISHYWHGQLGFTFDKFPHVGEHEGMFFACGYNGTGVARASWLGHKVAQRMLGSDDAHTEYASLPFRSRPFYRGRPWFLPLAVAFYGVLDRWDQR</sequence>
<dbReference type="RefSeq" id="WP_069692075.1">
    <property type="nucleotide sequence ID" value="NZ_CP017147.1"/>
</dbReference>
<protein>
    <submittedName>
        <fullName evidence="3">Oxidoreductase</fullName>
    </submittedName>
</protein>
<reference evidence="3 4" key="1">
    <citation type="journal article" date="2015" name="Antonie Van Leeuwenhoek">
        <title>Bosea vaviloviae sp. nov., a new species of slow-growing rhizobia isolated from nodules of the relict species Vavilovia formosa (Stev.) Fed.</title>
        <authorList>
            <person name="Safronova V.I."/>
            <person name="Kuznetsova I.G."/>
            <person name="Sazanova A.L."/>
            <person name="Kimeklis A.K."/>
            <person name="Belimov A.A."/>
            <person name="Andronov E.E."/>
            <person name="Pinaev A.G."/>
            <person name="Chizhevskaya E.P."/>
            <person name="Pukhaev A.R."/>
            <person name="Popov K.P."/>
            <person name="Willems A."/>
            <person name="Tikhonovich I.A."/>
        </authorList>
    </citation>
    <scope>NUCLEOTIDE SEQUENCE [LARGE SCALE GENOMIC DNA]</scope>
    <source>
        <strain evidence="3 4">Vaf18</strain>
    </source>
</reference>
<dbReference type="Proteomes" id="UP000094969">
    <property type="component" value="Chromosome"/>
</dbReference>
<dbReference type="Pfam" id="PF01266">
    <property type="entry name" value="DAO"/>
    <property type="match status" value="1"/>
</dbReference>
<dbReference type="Gene3D" id="3.50.50.60">
    <property type="entry name" value="FAD/NAD(P)-binding domain"/>
    <property type="match status" value="1"/>
</dbReference>
<dbReference type="STRING" id="1526658.BHK69_22705"/>
<evidence type="ECO:0000256" key="1">
    <source>
        <dbReference type="ARBA" id="ARBA00023002"/>
    </source>
</evidence>
<evidence type="ECO:0000313" key="3">
    <source>
        <dbReference type="EMBL" id="AOO82869.1"/>
    </source>
</evidence>